<evidence type="ECO:0000313" key="1">
    <source>
        <dbReference type="EMBL" id="KRN33348.1"/>
    </source>
</evidence>
<organism evidence="1 2">
    <name type="scientific">Weissella halotolerans DSM 20190</name>
    <dbReference type="NCBI Taxonomy" id="1123500"/>
    <lineage>
        <taxon>Bacteria</taxon>
        <taxon>Bacillati</taxon>
        <taxon>Bacillota</taxon>
        <taxon>Bacilli</taxon>
        <taxon>Lactobacillales</taxon>
        <taxon>Lactobacillaceae</taxon>
        <taxon>Weissella</taxon>
    </lineage>
</organism>
<dbReference type="InParanoid" id="A0A0R2G9I5"/>
<name>A0A0R2G9I5_9LACO</name>
<dbReference type="RefSeq" id="WP_022791159.1">
    <property type="nucleotide sequence ID" value="NZ_ATUU01000001.1"/>
</dbReference>
<dbReference type="PATRIC" id="fig|1123500.6.peg.144"/>
<dbReference type="AlphaFoldDB" id="A0A0R2G9I5"/>
<keyword evidence="2" id="KW-1185">Reference proteome</keyword>
<sequence>MKEPTRYLVLTALFFGVLLSGLVLIRQQTGQQGALDDSFSMSNTQPKMAKLQRPYQVPIDEQKDTHFREDGKLVHQGDFTYQAAGQRIELIGQAKVGQTVKTGQVRYQLKRVQYYHNVARTTAALEQAKGMFKHASLPKDFNTLLLVYDIKNTSDRKIKTDGIAAATLPNGQVMSPIKGLYNDPDLHTMTLASGKTKQTYVLLLVPDWSLQQLQPLKVDLARTYQSNGQQMGKQPFQVTLTF</sequence>
<dbReference type="STRING" id="1123500.GCA_000420365_00357"/>
<dbReference type="EMBL" id="JQAX01000001">
    <property type="protein sequence ID" value="KRN33348.1"/>
    <property type="molecule type" value="Genomic_DNA"/>
</dbReference>
<reference evidence="1 2" key="1">
    <citation type="journal article" date="2015" name="Genome Announc.">
        <title>Expanding the biotechnology potential of lactobacilli through comparative genomics of 213 strains and associated genera.</title>
        <authorList>
            <person name="Sun Z."/>
            <person name="Harris H.M."/>
            <person name="McCann A."/>
            <person name="Guo C."/>
            <person name="Argimon S."/>
            <person name="Zhang W."/>
            <person name="Yang X."/>
            <person name="Jeffery I.B."/>
            <person name="Cooney J.C."/>
            <person name="Kagawa T.F."/>
            <person name="Liu W."/>
            <person name="Song Y."/>
            <person name="Salvetti E."/>
            <person name="Wrobel A."/>
            <person name="Rasinkangas P."/>
            <person name="Parkhill J."/>
            <person name="Rea M.C."/>
            <person name="O'Sullivan O."/>
            <person name="Ritari J."/>
            <person name="Douillard F.P."/>
            <person name="Paul Ross R."/>
            <person name="Yang R."/>
            <person name="Briner A.E."/>
            <person name="Felis G.E."/>
            <person name="de Vos W.M."/>
            <person name="Barrangou R."/>
            <person name="Klaenhammer T.R."/>
            <person name="Caufield P.W."/>
            <person name="Cui Y."/>
            <person name="Zhang H."/>
            <person name="O'Toole P.W."/>
        </authorList>
    </citation>
    <scope>NUCLEOTIDE SEQUENCE [LARGE SCALE GENOMIC DNA]</scope>
    <source>
        <strain evidence="1 2">DSM 20190</strain>
    </source>
</reference>
<protein>
    <submittedName>
        <fullName evidence="1">Uncharacterized protein</fullName>
    </submittedName>
</protein>
<accession>A0A0R2G9I5</accession>
<proteinExistence type="predicted"/>
<comment type="caution">
    <text evidence="1">The sequence shown here is derived from an EMBL/GenBank/DDBJ whole genome shotgun (WGS) entry which is preliminary data.</text>
</comment>
<dbReference type="Proteomes" id="UP000051296">
    <property type="component" value="Unassembled WGS sequence"/>
</dbReference>
<dbReference type="eggNOG" id="ENOG502ZK2C">
    <property type="taxonomic scope" value="Bacteria"/>
</dbReference>
<gene>
    <name evidence="1" type="ORF">IV68_GL000146</name>
</gene>
<evidence type="ECO:0000313" key="2">
    <source>
        <dbReference type="Proteomes" id="UP000051296"/>
    </source>
</evidence>